<organism evidence="1 2">
    <name type="scientific">Spirosoma telluris</name>
    <dbReference type="NCBI Taxonomy" id="2183553"/>
    <lineage>
        <taxon>Bacteria</taxon>
        <taxon>Pseudomonadati</taxon>
        <taxon>Bacteroidota</taxon>
        <taxon>Cytophagia</taxon>
        <taxon>Cytophagales</taxon>
        <taxon>Cytophagaceae</taxon>
        <taxon>Spirosoma</taxon>
    </lineage>
</organism>
<proteinExistence type="predicted"/>
<dbReference type="AlphaFoldDB" id="A0A327NEW5"/>
<evidence type="ECO:0000313" key="1">
    <source>
        <dbReference type="EMBL" id="RAI73841.1"/>
    </source>
</evidence>
<dbReference type="GO" id="GO:0016603">
    <property type="term" value="F:glutaminyl-peptide cyclotransferase activity"/>
    <property type="evidence" value="ECO:0007669"/>
    <property type="project" value="InterPro"/>
</dbReference>
<dbReference type="EMBL" id="QLII01000001">
    <property type="protein sequence ID" value="RAI73841.1"/>
    <property type="molecule type" value="Genomic_DNA"/>
</dbReference>
<evidence type="ECO:0000313" key="2">
    <source>
        <dbReference type="Proteomes" id="UP000249016"/>
    </source>
</evidence>
<reference evidence="1 2" key="1">
    <citation type="submission" date="2018-06" db="EMBL/GenBank/DDBJ databases">
        <title>Spirosoma sp. HMF3257 Genome sequencing and assembly.</title>
        <authorList>
            <person name="Kang H."/>
            <person name="Cha I."/>
            <person name="Kim H."/>
            <person name="Kang J."/>
            <person name="Joh K."/>
        </authorList>
    </citation>
    <scope>NUCLEOTIDE SEQUENCE [LARGE SCALE GENOMIC DNA]</scope>
    <source>
        <strain evidence="1 2">HMF3257</strain>
    </source>
</reference>
<dbReference type="PANTHER" id="PTHR31270">
    <property type="entry name" value="GLUTAMINYL-PEPTIDE CYCLOTRANSFERASE"/>
    <property type="match status" value="1"/>
</dbReference>
<dbReference type="Proteomes" id="UP000249016">
    <property type="component" value="Unassembled WGS sequence"/>
</dbReference>
<dbReference type="RefSeq" id="WP_111340713.1">
    <property type="nucleotide sequence ID" value="NZ_QLII01000001.1"/>
</dbReference>
<gene>
    <name evidence="1" type="ORF">HMF3257_04455</name>
</gene>
<sequence length="231" mass="25705">MYKHIQCWLYRTFLLFIVGLLVLNCKQKKESTTTTVDEVKQPIASLLKTTYTLGDTIVVQLSQSLSEATISLDDVGTPIIQKSANSLSVQSASEKIGLHTLIVRGVTANKTINSDTLSVEFWSDINPRHITYSVLKTYPHQTSSFTQGLEFHKGVLYESTGLNNQSKLMQVDLPTGNILKSVSLANQYFGEGITILNDRIYQLTWTSGYVFVTPWILFSTKPIPILPRAGG</sequence>
<dbReference type="OrthoDB" id="9783700at2"/>
<keyword evidence="2" id="KW-1185">Reference proteome</keyword>
<accession>A0A327NEW5</accession>
<comment type="caution">
    <text evidence="1">The sequence shown here is derived from an EMBL/GenBank/DDBJ whole genome shotgun (WGS) entry which is preliminary data.</text>
</comment>
<protein>
    <recommendedName>
        <fullName evidence="3">Glutaminyl-peptide cyclotransferase</fullName>
    </recommendedName>
</protein>
<dbReference type="InterPro" id="IPR007788">
    <property type="entry name" value="QCT"/>
</dbReference>
<dbReference type="PANTHER" id="PTHR31270:SF1">
    <property type="entry name" value="GLUTAMINYL-PEPTIDE CYCLOTRANSFERASE"/>
    <property type="match status" value="1"/>
</dbReference>
<evidence type="ECO:0008006" key="3">
    <source>
        <dbReference type="Google" id="ProtNLM"/>
    </source>
</evidence>
<dbReference type="Pfam" id="PF05096">
    <property type="entry name" value="Glu_cyclase_2"/>
    <property type="match status" value="1"/>
</dbReference>
<name>A0A327NEW5_9BACT</name>